<evidence type="ECO:0000256" key="1">
    <source>
        <dbReference type="SAM" id="MobiDB-lite"/>
    </source>
</evidence>
<comment type="caution">
    <text evidence="2">The sequence shown here is derived from an EMBL/GenBank/DDBJ whole genome shotgun (WGS) entry which is preliminary data.</text>
</comment>
<proteinExistence type="predicted"/>
<sequence>TASPVQAPAPAPTRAGDYTPAASIEMTDDELAAALNELNDDPAAQDQIIDTLDWRDAMRRERDAAIAESIEQKRREKAEREAAWLREWEEGYSSPLTNPARRSERRLKPEQVCREEYDTHLYTSYLQAEDDCRGVMLSREGQAKGIDAQSLFTGRSDRVRKYASEELKTWFSRNARITYAEWKFQWFGRDSDRKAATTARYQSLGEATA</sequence>
<protein>
    <submittedName>
        <fullName evidence="2">Uncharacterized protein</fullName>
    </submittedName>
</protein>
<feature type="non-terminal residue" evidence="2">
    <location>
        <position position="1"/>
    </location>
</feature>
<gene>
    <name evidence="2" type="ORF">ACFQ1S_24135</name>
</gene>
<keyword evidence="3" id="KW-1185">Reference proteome</keyword>
<evidence type="ECO:0000313" key="3">
    <source>
        <dbReference type="Proteomes" id="UP001597045"/>
    </source>
</evidence>
<dbReference type="Proteomes" id="UP001597045">
    <property type="component" value="Unassembled WGS sequence"/>
</dbReference>
<organism evidence="2 3">
    <name type="scientific">Kibdelosporangium lantanae</name>
    <dbReference type="NCBI Taxonomy" id="1497396"/>
    <lineage>
        <taxon>Bacteria</taxon>
        <taxon>Bacillati</taxon>
        <taxon>Actinomycetota</taxon>
        <taxon>Actinomycetes</taxon>
        <taxon>Pseudonocardiales</taxon>
        <taxon>Pseudonocardiaceae</taxon>
        <taxon>Kibdelosporangium</taxon>
    </lineage>
</organism>
<evidence type="ECO:0000313" key="2">
    <source>
        <dbReference type="EMBL" id="MFD1048399.1"/>
    </source>
</evidence>
<accession>A0ABW3MGU4</accession>
<name>A0ABW3MGU4_9PSEU</name>
<reference evidence="3" key="1">
    <citation type="journal article" date="2019" name="Int. J. Syst. Evol. Microbiol.">
        <title>The Global Catalogue of Microorganisms (GCM) 10K type strain sequencing project: providing services to taxonomists for standard genome sequencing and annotation.</title>
        <authorList>
            <consortium name="The Broad Institute Genomics Platform"/>
            <consortium name="The Broad Institute Genome Sequencing Center for Infectious Disease"/>
            <person name="Wu L."/>
            <person name="Ma J."/>
        </authorList>
    </citation>
    <scope>NUCLEOTIDE SEQUENCE [LARGE SCALE GENOMIC DNA]</scope>
    <source>
        <strain evidence="3">JCM 31486</strain>
    </source>
</reference>
<feature type="region of interest" description="Disordered" evidence="1">
    <location>
        <begin position="1"/>
        <end position="20"/>
    </location>
</feature>
<dbReference type="EMBL" id="JBHTIS010001571">
    <property type="protein sequence ID" value="MFD1048399.1"/>
    <property type="molecule type" value="Genomic_DNA"/>
</dbReference>